<keyword evidence="3 5" id="KW-0369">Histidine metabolism</keyword>
<name>A0A9X3JG02_9LACT</name>
<feature type="binding site" evidence="5">
    <location>
        <position position="166"/>
    </location>
    <ligand>
        <name>Mn(2+)</name>
        <dbReference type="ChEBI" id="CHEBI:29035"/>
        <label>2</label>
    </ligand>
</feature>
<comment type="cofactor">
    <cofactor evidence="5 7">
        <name>Mn(2+)</name>
        <dbReference type="ChEBI" id="CHEBI:29035"/>
    </cofactor>
    <text evidence="5 7">Binds 2 manganese ions per subunit.</text>
</comment>
<organism evidence="9 10">
    <name type="scientific">Aerococcus kribbianus</name>
    <dbReference type="NCBI Taxonomy" id="2999064"/>
    <lineage>
        <taxon>Bacteria</taxon>
        <taxon>Bacillati</taxon>
        <taxon>Bacillota</taxon>
        <taxon>Bacilli</taxon>
        <taxon>Lactobacillales</taxon>
        <taxon>Aerococcaceae</taxon>
        <taxon>Aerococcus</taxon>
    </lineage>
</organism>
<reference evidence="9" key="1">
    <citation type="submission" date="2022-12" db="EMBL/GenBank/DDBJ databases">
        <title>Description and comparative metabolic analysis of Aerococcus sp. nov., isolated from the feces of a pig.</title>
        <authorList>
            <person name="Chang Y.-H."/>
        </authorList>
    </citation>
    <scope>NUCLEOTIDE SEQUENCE</scope>
    <source>
        <strain evidence="9">YH-aer222</strain>
    </source>
</reference>
<dbReference type="EMBL" id="JAPRFR010000001">
    <property type="protein sequence ID" value="MCZ0725850.1"/>
    <property type="molecule type" value="Genomic_DNA"/>
</dbReference>
<keyword evidence="10" id="KW-1185">Reference proteome</keyword>
<dbReference type="GO" id="GO:0050415">
    <property type="term" value="F:formimidoylglutamase activity"/>
    <property type="evidence" value="ECO:0007669"/>
    <property type="project" value="UniProtKB-UniRule"/>
</dbReference>
<evidence type="ECO:0000313" key="9">
    <source>
        <dbReference type="EMBL" id="MCZ0725850.1"/>
    </source>
</evidence>
<dbReference type="HAMAP" id="MF_00737">
    <property type="entry name" value="Formimidoylglutam"/>
    <property type="match status" value="1"/>
</dbReference>
<feature type="binding site" evidence="5 7">
    <location>
        <position position="166"/>
    </location>
    <ligand>
        <name>Mn(2+)</name>
        <dbReference type="ChEBI" id="CHEBI:29035"/>
        <label>1</label>
    </ligand>
</feature>
<dbReference type="GO" id="GO:0008783">
    <property type="term" value="F:agmatinase activity"/>
    <property type="evidence" value="ECO:0007669"/>
    <property type="project" value="TreeGrafter"/>
</dbReference>
<dbReference type="SUPFAM" id="SSF52768">
    <property type="entry name" value="Arginase/deacetylase"/>
    <property type="match status" value="1"/>
</dbReference>
<evidence type="ECO:0000256" key="6">
    <source>
        <dbReference type="NCBIfam" id="TIGR01227"/>
    </source>
</evidence>
<keyword evidence="1 5" id="KW-0479">Metal-binding</keyword>
<feature type="binding site" evidence="5 7">
    <location>
        <position position="170"/>
    </location>
    <ligand>
        <name>Mn(2+)</name>
        <dbReference type="ChEBI" id="CHEBI:29035"/>
        <label>1</label>
    </ligand>
</feature>
<dbReference type="GO" id="GO:0030145">
    <property type="term" value="F:manganese ion binding"/>
    <property type="evidence" value="ECO:0007669"/>
    <property type="project" value="UniProtKB-UniRule"/>
</dbReference>
<dbReference type="InterPro" id="IPR023696">
    <property type="entry name" value="Ureohydrolase_dom_sf"/>
</dbReference>
<evidence type="ECO:0000256" key="3">
    <source>
        <dbReference type="ARBA" id="ARBA00022808"/>
    </source>
</evidence>
<evidence type="ECO:0000256" key="8">
    <source>
        <dbReference type="PROSITE-ProRule" id="PRU00742"/>
    </source>
</evidence>
<feature type="binding site" evidence="5 7">
    <location>
        <position position="139"/>
    </location>
    <ligand>
        <name>Mn(2+)</name>
        <dbReference type="ChEBI" id="CHEBI:29035"/>
        <label>1</label>
    </ligand>
</feature>
<sequence>MRKEEIMLQDYRVARPYSYLQASDKDLYTAKWGNKIQLLDLNDDSLPAFDTLQFGLIGFKSDKGVYINNGRPGAVEGPREIRHQLAKMPWHLGRDIEVYDVGDIDGPNRTMEQLQESLSYAIERMLQLNLFPIVIGGGHETAFGHYVGLKHGTRKDVSRLGVVNFDVHFDLRPYYKSGPNSGTGFRQMHDLNHDRGEYFKYLVLGIQEHSNNLNLFDFVAKTDNIDFLTSQEMYKMPYDKIREMVDEFTADMEKIYLTIDMDSFNSAFAPGVSAIQSLGNSPQLTLALLEHLAASGKLLGFDVVETSPSHDIDHHTANLAATFIFYLTRIIANTNVD</sequence>
<dbReference type="Gene3D" id="3.40.800.10">
    <property type="entry name" value="Ureohydrolase domain"/>
    <property type="match status" value="1"/>
</dbReference>
<dbReference type="GO" id="GO:0019556">
    <property type="term" value="P:L-histidine catabolic process to glutamate and formamide"/>
    <property type="evidence" value="ECO:0007669"/>
    <property type="project" value="UniProtKB-UniRule"/>
</dbReference>
<proteinExistence type="inferred from homology"/>
<comment type="similarity">
    <text evidence="5 8">Belongs to the arginase family.</text>
</comment>
<dbReference type="InterPro" id="IPR005923">
    <property type="entry name" value="HutG"/>
</dbReference>
<accession>A0A9X3JG02</accession>
<comment type="catalytic activity">
    <reaction evidence="5">
        <text>N-formimidoyl-L-glutamate + H2O = formamide + L-glutamate</text>
        <dbReference type="Rhea" id="RHEA:22492"/>
        <dbReference type="ChEBI" id="CHEBI:15377"/>
        <dbReference type="ChEBI" id="CHEBI:16397"/>
        <dbReference type="ChEBI" id="CHEBI:29985"/>
        <dbReference type="ChEBI" id="CHEBI:58928"/>
        <dbReference type="EC" id="3.5.3.8"/>
    </reaction>
</comment>
<feature type="binding site" evidence="5">
    <location>
        <position position="260"/>
    </location>
    <ligand>
        <name>Mn(2+)</name>
        <dbReference type="ChEBI" id="CHEBI:29035"/>
        <label>2</label>
    </ligand>
</feature>
<dbReference type="PANTHER" id="PTHR11358:SF35">
    <property type="entry name" value="FORMIMIDOYLGLUTAMASE"/>
    <property type="match status" value="1"/>
</dbReference>
<feature type="binding site" evidence="5 7">
    <location>
        <position position="260"/>
    </location>
    <ligand>
        <name>Mn(2+)</name>
        <dbReference type="ChEBI" id="CHEBI:29035"/>
        <label>1</label>
    </ligand>
</feature>
<dbReference type="PROSITE" id="PS51409">
    <property type="entry name" value="ARGINASE_2"/>
    <property type="match status" value="1"/>
</dbReference>
<dbReference type="NCBIfam" id="NF010347">
    <property type="entry name" value="PRK13775.1"/>
    <property type="match status" value="1"/>
</dbReference>
<feature type="binding site" evidence="7">
    <location>
        <position position="168"/>
    </location>
    <ligand>
        <name>Mn(2+)</name>
        <dbReference type="ChEBI" id="CHEBI:29035"/>
        <label>1</label>
    </ligand>
</feature>
<evidence type="ECO:0000256" key="2">
    <source>
        <dbReference type="ARBA" id="ARBA00022801"/>
    </source>
</evidence>
<dbReference type="InterPro" id="IPR006035">
    <property type="entry name" value="Ureohydrolase"/>
</dbReference>
<dbReference type="PANTHER" id="PTHR11358">
    <property type="entry name" value="ARGINASE/AGMATINASE"/>
    <property type="match status" value="1"/>
</dbReference>
<dbReference type="GO" id="GO:0033389">
    <property type="term" value="P:putrescine biosynthetic process from arginine, via agmatine"/>
    <property type="evidence" value="ECO:0007669"/>
    <property type="project" value="TreeGrafter"/>
</dbReference>
<comment type="function">
    <text evidence="5">Catalyzes the conversion of N-formimidoyl-L-glutamate to L-glutamate and formamide.</text>
</comment>
<comment type="pathway">
    <text evidence="5">Amino-acid degradation; L-histidine degradation into L-glutamate; L-glutamate from N-formimidoyl-L-glutamate (hydrolase route): step 1/1.</text>
</comment>
<evidence type="ECO:0000256" key="5">
    <source>
        <dbReference type="HAMAP-Rule" id="MF_00737"/>
    </source>
</evidence>
<dbReference type="PRINTS" id="PR00116">
    <property type="entry name" value="ARGINASE"/>
</dbReference>
<dbReference type="Proteomes" id="UP001146670">
    <property type="component" value="Unassembled WGS sequence"/>
</dbReference>
<evidence type="ECO:0000313" key="10">
    <source>
        <dbReference type="Proteomes" id="UP001146670"/>
    </source>
</evidence>
<keyword evidence="2 5" id="KW-0378">Hydrolase</keyword>
<dbReference type="Pfam" id="PF00491">
    <property type="entry name" value="Arginase"/>
    <property type="match status" value="1"/>
</dbReference>
<dbReference type="PIRSF" id="PIRSF036979">
    <property type="entry name" value="Arginase"/>
    <property type="match status" value="1"/>
</dbReference>
<comment type="caution">
    <text evidence="9">The sequence shown here is derived from an EMBL/GenBank/DDBJ whole genome shotgun (WGS) entry which is preliminary data.</text>
</comment>
<evidence type="ECO:0000256" key="1">
    <source>
        <dbReference type="ARBA" id="ARBA00022723"/>
    </source>
</evidence>
<dbReference type="NCBIfam" id="TIGR01227">
    <property type="entry name" value="hutG"/>
    <property type="match status" value="1"/>
</dbReference>
<gene>
    <name evidence="5 9" type="primary">hutG</name>
    <name evidence="9" type="ORF">OW157_04605</name>
</gene>
<feature type="binding site" evidence="7">
    <location>
        <position position="262"/>
    </location>
    <ligand>
        <name>Mn(2+)</name>
        <dbReference type="ChEBI" id="CHEBI:29035"/>
        <label>1</label>
    </ligand>
</feature>
<feature type="binding site" evidence="5">
    <location>
        <position position="168"/>
    </location>
    <ligand>
        <name>Mn(2+)</name>
        <dbReference type="ChEBI" id="CHEBI:29035"/>
        <label>2</label>
    </ligand>
</feature>
<protein>
    <recommendedName>
        <fullName evidence="5 6">Formimidoylglutamase</fullName>
        <ecNumber evidence="5 6">3.5.3.8</ecNumber>
    </recommendedName>
    <alternativeName>
        <fullName evidence="5">Formiminoglutamase</fullName>
    </alternativeName>
    <alternativeName>
        <fullName evidence="5">Formiminoglutamate hydrolase</fullName>
    </alternativeName>
</protein>
<dbReference type="AlphaFoldDB" id="A0A9X3JG02"/>
<evidence type="ECO:0000256" key="7">
    <source>
        <dbReference type="PIRSR" id="PIRSR036979-1"/>
    </source>
</evidence>
<dbReference type="CDD" id="cd09988">
    <property type="entry name" value="Formimidoylglutamase"/>
    <property type="match status" value="1"/>
</dbReference>
<feature type="binding site" evidence="5">
    <location>
        <position position="262"/>
    </location>
    <ligand>
        <name>Mn(2+)</name>
        <dbReference type="ChEBI" id="CHEBI:29035"/>
        <label>2</label>
    </ligand>
</feature>
<evidence type="ECO:0000256" key="4">
    <source>
        <dbReference type="ARBA" id="ARBA00023211"/>
    </source>
</evidence>
<keyword evidence="4 5" id="KW-0464">Manganese</keyword>
<dbReference type="EC" id="3.5.3.8" evidence="5 6"/>